<dbReference type="Proteomes" id="UP000011625">
    <property type="component" value="Unassembled WGS sequence"/>
</dbReference>
<dbReference type="Pfam" id="PF01614">
    <property type="entry name" value="IclR_C"/>
    <property type="match status" value="1"/>
</dbReference>
<dbReference type="InterPro" id="IPR005471">
    <property type="entry name" value="Tscrpt_reg_IclR_N"/>
</dbReference>
<keyword evidence="2" id="KW-0238">DNA-binding</keyword>
<dbReference type="GO" id="GO:0045892">
    <property type="term" value="P:negative regulation of DNA-templated transcription"/>
    <property type="evidence" value="ECO:0007669"/>
    <property type="project" value="TreeGrafter"/>
</dbReference>
<name>M0N637_9EURY</name>
<reference evidence="6 7" key="1">
    <citation type="journal article" date="2014" name="PLoS Genet.">
        <title>Phylogenetically driven sequencing of extremely halophilic archaea reveals strategies for static and dynamic osmo-response.</title>
        <authorList>
            <person name="Becker E.A."/>
            <person name="Seitzer P.M."/>
            <person name="Tritt A."/>
            <person name="Larsen D."/>
            <person name="Krusor M."/>
            <person name="Yao A.I."/>
            <person name="Wu D."/>
            <person name="Madern D."/>
            <person name="Eisen J.A."/>
            <person name="Darling A.E."/>
            <person name="Facciotti M.T."/>
        </authorList>
    </citation>
    <scope>NUCLEOTIDE SEQUENCE [LARGE SCALE GENOMIC DNA]</scope>
    <source>
        <strain evidence="6 7">DSM 8989</strain>
    </source>
</reference>
<organism evidence="6 7">
    <name type="scientific">Halococcus salifodinae DSM 8989</name>
    <dbReference type="NCBI Taxonomy" id="1227456"/>
    <lineage>
        <taxon>Archaea</taxon>
        <taxon>Methanobacteriati</taxon>
        <taxon>Methanobacteriota</taxon>
        <taxon>Stenosarchaea group</taxon>
        <taxon>Halobacteria</taxon>
        <taxon>Halobacteriales</taxon>
        <taxon>Halococcaceae</taxon>
        <taxon>Halococcus</taxon>
    </lineage>
</organism>
<feature type="domain" description="HTH iclR-type" evidence="4">
    <location>
        <begin position="10"/>
        <end position="70"/>
    </location>
</feature>
<dbReference type="InterPro" id="IPR050707">
    <property type="entry name" value="HTH_MetabolicPath_Reg"/>
</dbReference>
<dbReference type="Gene3D" id="1.10.10.10">
    <property type="entry name" value="Winged helix-like DNA-binding domain superfamily/Winged helix DNA-binding domain"/>
    <property type="match status" value="1"/>
</dbReference>
<dbReference type="PANTHER" id="PTHR30136">
    <property type="entry name" value="HELIX-TURN-HELIX TRANSCRIPTIONAL REGULATOR, ICLR FAMILY"/>
    <property type="match status" value="1"/>
</dbReference>
<protein>
    <submittedName>
        <fullName evidence="6">TrmB family transcriptional regulator</fullName>
    </submittedName>
</protein>
<dbReference type="PANTHER" id="PTHR30136:SF35">
    <property type="entry name" value="HTH-TYPE TRANSCRIPTIONAL REGULATOR RV1719"/>
    <property type="match status" value="1"/>
</dbReference>
<evidence type="ECO:0000256" key="1">
    <source>
        <dbReference type="ARBA" id="ARBA00023015"/>
    </source>
</evidence>
<dbReference type="SUPFAM" id="SSF55781">
    <property type="entry name" value="GAF domain-like"/>
    <property type="match status" value="1"/>
</dbReference>
<gene>
    <name evidence="6" type="ORF">C450_10763</name>
</gene>
<dbReference type="InterPro" id="IPR014757">
    <property type="entry name" value="Tscrpt_reg_IclR_C"/>
</dbReference>
<accession>M0N637</accession>
<dbReference type="PROSITE" id="PS51077">
    <property type="entry name" value="HTH_ICLR"/>
    <property type="match status" value="1"/>
</dbReference>
<feature type="domain" description="IclR-ED" evidence="5">
    <location>
        <begin position="71"/>
        <end position="251"/>
    </location>
</feature>
<dbReference type="InterPro" id="IPR029016">
    <property type="entry name" value="GAF-like_dom_sf"/>
</dbReference>
<dbReference type="SMART" id="SM00346">
    <property type="entry name" value="HTH_ICLR"/>
    <property type="match status" value="1"/>
</dbReference>
<dbReference type="OrthoDB" id="211374at2157"/>
<dbReference type="InterPro" id="IPR036390">
    <property type="entry name" value="WH_DNA-bd_sf"/>
</dbReference>
<dbReference type="RefSeq" id="WP_005043282.1">
    <property type="nucleotide sequence ID" value="NZ_AOME01000054.1"/>
</dbReference>
<keyword evidence="1" id="KW-0805">Transcription regulation</keyword>
<evidence type="ECO:0000256" key="3">
    <source>
        <dbReference type="ARBA" id="ARBA00023163"/>
    </source>
</evidence>
<keyword evidence="3" id="KW-0804">Transcription</keyword>
<evidence type="ECO:0000259" key="4">
    <source>
        <dbReference type="PROSITE" id="PS51077"/>
    </source>
</evidence>
<dbReference type="Gene3D" id="3.30.450.40">
    <property type="match status" value="1"/>
</dbReference>
<dbReference type="PATRIC" id="fig|1227456.3.peg.2178"/>
<dbReference type="InterPro" id="IPR036388">
    <property type="entry name" value="WH-like_DNA-bd_sf"/>
</dbReference>
<keyword evidence="7" id="KW-1185">Reference proteome</keyword>
<dbReference type="EMBL" id="AOME01000054">
    <property type="protein sequence ID" value="EMA52574.1"/>
    <property type="molecule type" value="Genomic_DNA"/>
</dbReference>
<evidence type="ECO:0000259" key="5">
    <source>
        <dbReference type="PROSITE" id="PS51078"/>
    </source>
</evidence>
<dbReference type="GO" id="GO:0003700">
    <property type="term" value="F:DNA-binding transcription factor activity"/>
    <property type="evidence" value="ECO:0007669"/>
    <property type="project" value="TreeGrafter"/>
</dbReference>
<sequence>MESNGSPNTVGAVRTAFSLLATVAERGGTAGVTEVATACEMPKSTVYKHLNTLVELGYLERDDGTYALGARMVDLGQHSLARTDLYPAAKPQIERLAELTDETAGIAVESRGRVADLYWDSRSDSAISAAGTSKHPHCSAPGKAILSQCSDSYAESIVAELGLPPRTQNTITDVEHLMNAVRRVSERGVAIEREEQYEGVNSVAVPLTDLTPNVAIYVAGSAERLSSKRIEEDIPGILLSAANEVTKRFLAAE</sequence>
<evidence type="ECO:0000256" key="2">
    <source>
        <dbReference type="ARBA" id="ARBA00023125"/>
    </source>
</evidence>
<dbReference type="SUPFAM" id="SSF46785">
    <property type="entry name" value="Winged helix' DNA-binding domain"/>
    <property type="match status" value="1"/>
</dbReference>
<evidence type="ECO:0000313" key="6">
    <source>
        <dbReference type="EMBL" id="EMA52574.1"/>
    </source>
</evidence>
<comment type="caution">
    <text evidence="6">The sequence shown here is derived from an EMBL/GenBank/DDBJ whole genome shotgun (WGS) entry which is preliminary data.</text>
</comment>
<dbReference type="AlphaFoldDB" id="M0N637"/>
<dbReference type="Pfam" id="PF09339">
    <property type="entry name" value="HTH_IclR"/>
    <property type="match status" value="1"/>
</dbReference>
<dbReference type="GO" id="GO:0003677">
    <property type="term" value="F:DNA binding"/>
    <property type="evidence" value="ECO:0007669"/>
    <property type="project" value="UniProtKB-KW"/>
</dbReference>
<proteinExistence type="predicted"/>
<dbReference type="PROSITE" id="PS51078">
    <property type="entry name" value="ICLR_ED"/>
    <property type="match status" value="1"/>
</dbReference>
<evidence type="ECO:0000313" key="7">
    <source>
        <dbReference type="Proteomes" id="UP000011625"/>
    </source>
</evidence>